<comment type="subcellular location">
    <subcellularLocation>
        <location evidence="1">Nucleus</location>
        <location evidence="1">Nucleolus</location>
    </subcellularLocation>
</comment>
<dbReference type="InterPro" id="IPR016903">
    <property type="entry name" value="Nucleolar_cplx-assoc_3"/>
</dbReference>
<evidence type="ECO:0000313" key="9">
    <source>
        <dbReference type="Proteomes" id="UP000467841"/>
    </source>
</evidence>
<feature type="compositionally biased region" description="Basic and acidic residues" evidence="5">
    <location>
        <begin position="68"/>
        <end position="93"/>
    </location>
</feature>
<accession>A0A6D2LNU3</accession>
<keyword evidence="4" id="KW-0539">Nucleus</keyword>
<keyword evidence="3" id="KW-0175">Coiled coil</keyword>
<dbReference type="Pfam" id="PF03914">
    <property type="entry name" value="CBF"/>
    <property type="match status" value="1"/>
</dbReference>
<feature type="compositionally biased region" description="Basic and acidic residues" evidence="5">
    <location>
        <begin position="814"/>
        <end position="823"/>
    </location>
</feature>
<protein>
    <recommendedName>
        <fullName evidence="10">CCAAT-binding factor domain-containing protein</fullName>
    </recommendedName>
</protein>
<dbReference type="EMBL" id="CACVBM020001917">
    <property type="protein sequence ID" value="CAA7062065.1"/>
    <property type="molecule type" value="Genomic_DNA"/>
</dbReference>
<feature type="domain" description="CCAAT-binding factor" evidence="6">
    <location>
        <begin position="564"/>
        <end position="719"/>
    </location>
</feature>
<keyword evidence="9" id="KW-1185">Reference proteome</keyword>
<feature type="region of interest" description="Disordered" evidence="5">
    <location>
        <begin position="814"/>
        <end position="852"/>
    </location>
</feature>
<reference evidence="8" key="1">
    <citation type="submission" date="2020-01" db="EMBL/GenBank/DDBJ databases">
        <authorList>
            <person name="Mishra B."/>
        </authorList>
    </citation>
    <scope>NUCLEOTIDE SEQUENCE [LARGE SCALE GENOMIC DNA]</scope>
</reference>
<feature type="domain" description="Nucleolar complex-associated protein 3 N-terminal" evidence="7">
    <location>
        <begin position="199"/>
        <end position="289"/>
    </location>
</feature>
<dbReference type="PANTHER" id="PTHR14428:SF5">
    <property type="entry name" value="NUCLEOLAR COMPLEX PROTEIN 3 HOMOLOG"/>
    <property type="match status" value="1"/>
</dbReference>
<feature type="compositionally biased region" description="Basic residues" evidence="5">
    <location>
        <begin position="151"/>
        <end position="160"/>
    </location>
</feature>
<evidence type="ECO:0000313" key="8">
    <source>
        <dbReference type="EMBL" id="CAA7062065.1"/>
    </source>
</evidence>
<evidence type="ECO:0000256" key="5">
    <source>
        <dbReference type="SAM" id="MobiDB-lite"/>
    </source>
</evidence>
<evidence type="ECO:0000256" key="1">
    <source>
        <dbReference type="ARBA" id="ARBA00004604"/>
    </source>
</evidence>
<feature type="compositionally biased region" description="Basic and acidic residues" evidence="5">
    <location>
        <begin position="429"/>
        <end position="442"/>
    </location>
</feature>
<comment type="similarity">
    <text evidence="2">Belongs to the CBF/MAK21 family.</text>
</comment>
<dbReference type="InterPro" id="IPR016024">
    <property type="entry name" value="ARM-type_fold"/>
</dbReference>
<evidence type="ECO:0000256" key="4">
    <source>
        <dbReference type="ARBA" id="ARBA00023242"/>
    </source>
</evidence>
<proteinExistence type="inferred from homology"/>
<evidence type="ECO:0000256" key="2">
    <source>
        <dbReference type="ARBA" id="ARBA00007797"/>
    </source>
</evidence>
<dbReference type="PANTHER" id="PTHR14428">
    <property type="entry name" value="NUCLEOLAR COMPLEX PROTEIN 3"/>
    <property type="match status" value="1"/>
</dbReference>
<dbReference type="GO" id="GO:0006270">
    <property type="term" value="P:DNA replication initiation"/>
    <property type="evidence" value="ECO:0007669"/>
    <property type="project" value="TreeGrafter"/>
</dbReference>
<feature type="region of interest" description="Disordered" evidence="5">
    <location>
        <begin position="1"/>
        <end position="26"/>
    </location>
</feature>
<dbReference type="SUPFAM" id="SSF48371">
    <property type="entry name" value="ARM repeat"/>
    <property type="match status" value="1"/>
</dbReference>
<feature type="region of interest" description="Disordered" evidence="5">
    <location>
        <begin position="404"/>
        <end position="442"/>
    </location>
</feature>
<dbReference type="Pfam" id="PF07540">
    <property type="entry name" value="NOC3p"/>
    <property type="match status" value="1"/>
</dbReference>
<dbReference type="GO" id="GO:0005730">
    <property type="term" value="C:nucleolus"/>
    <property type="evidence" value="ECO:0007669"/>
    <property type="project" value="UniProtKB-SubCell"/>
</dbReference>
<comment type="caution">
    <text evidence="8">The sequence shown here is derived from an EMBL/GenBank/DDBJ whole genome shotgun (WGS) entry which is preliminary data.</text>
</comment>
<evidence type="ECO:0008006" key="10">
    <source>
        <dbReference type="Google" id="ProtNLM"/>
    </source>
</evidence>
<gene>
    <name evidence="8" type="ORF">MERR_LOCUS49301</name>
</gene>
<organism evidence="8 9">
    <name type="scientific">Microthlaspi erraticum</name>
    <dbReference type="NCBI Taxonomy" id="1685480"/>
    <lineage>
        <taxon>Eukaryota</taxon>
        <taxon>Viridiplantae</taxon>
        <taxon>Streptophyta</taxon>
        <taxon>Embryophyta</taxon>
        <taxon>Tracheophyta</taxon>
        <taxon>Spermatophyta</taxon>
        <taxon>Magnoliopsida</taxon>
        <taxon>eudicotyledons</taxon>
        <taxon>Gunneridae</taxon>
        <taxon>Pentapetalae</taxon>
        <taxon>rosids</taxon>
        <taxon>malvids</taxon>
        <taxon>Brassicales</taxon>
        <taxon>Brassicaceae</taxon>
        <taxon>Coluteocarpeae</taxon>
        <taxon>Microthlaspi</taxon>
    </lineage>
</organism>
<feature type="compositionally biased region" description="Basic and acidic residues" evidence="5">
    <location>
        <begin position="140"/>
        <end position="150"/>
    </location>
</feature>
<sequence>MGKSKRKERKEKVILPPELPPDVPEEDVVYSDEDEKFVKENAAALAKFASRIDTDAIDKQCGGRVKKAEEKTVEDKYEEVRSKKKTHQEEKGNSNEILVDPADVLPIKSLDGKLHYRTVTKKSKLAEVDTDEADMDIPEDEHILNKSQRREKAKKSKRDAKKHDKELPKEIVQEEETPQAAVLAEVKAELSAEETFENKKNKLAELGMLLLSGPEANIKSLKEMLDISKDENPKMVKLGWLSLLAVFKDIIPGYRIRLPTEKELEMKISKEVKKTRFYESTLLRAYKAFLQRLVAFEKQPEYNQVVTRCMCTLLEAVPHFNYRENLLAFVVRNISSPDEVARRLCCSTIRSLFTNEAKHGGELTMQAVRLIADLVKSQNCQLHPNSIEVFMSIRFDEDIGKRDREVDNKKKSKKNNKRSNQEEQNQVQENERKKSKRELTSKIRDEVHADYKTYVPDATERRKMQTVTLSAVFETYFRVLKNTMYSVSLHSESTEENTISSPGAFGPHPLLAACLDGLAKFTQQLDLDYIGDLMNYLKKLASSSSVSNNTKKKHSRQLTVSERLRCCLVAFKVMRSNLNALNVDLQDFFVQLYNLLLEYRPGRDSGEVLAESLKIMLCDDRHQDMQKTAAFVKRLATFALCSGCAESMSALVTLKILLQRNVKCRNLLENDAGGGSVSGSIAKYQPYATDPNLSGALATVLWELNLLTKHYHPAISTMATTISNMNTSQSQTFLSAVTPQQAFADFSLEKESFDSKNESRKFNNKRKRDGGEEEAKDVSEIDMEMVSKKLKENFTIIRGIKEDERLYLLEEKEKEKEDKRKMMELQSVNEKPVKKLSNVVKKKLKSPKSKKV</sequence>
<name>A0A6D2LNU3_9BRAS</name>
<evidence type="ECO:0000256" key="3">
    <source>
        <dbReference type="ARBA" id="ARBA00023054"/>
    </source>
</evidence>
<dbReference type="OrthoDB" id="10263597at2759"/>
<dbReference type="Proteomes" id="UP000467841">
    <property type="component" value="Unassembled WGS sequence"/>
</dbReference>
<dbReference type="GO" id="GO:0003682">
    <property type="term" value="F:chromatin binding"/>
    <property type="evidence" value="ECO:0007669"/>
    <property type="project" value="TreeGrafter"/>
</dbReference>
<evidence type="ECO:0000259" key="6">
    <source>
        <dbReference type="Pfam" id="PF03914"/>
    </source>
</evidence>
<feature type="compositionally biased region" description="Basic residues" evidence="5">
    <location>
        <begin position="840"/>
        <end position="852"/>
    </location>
</feature>
<dbReference type="InterPro" id="IPR011501">
    <property type="entry name" value="Noc3_N"/>
</dbReference>
<feature type="region of interest" description="Disordered" evidence="5">
    <location>
        <begin position="755"/>
        <end position="776"/>
    </location>
</feature>
<feature type="region of interest" description="Disordered" evidence="5">
    <location>
        <begin position="68"/>
        <end position="99"/>
    </location>
</feature>
<feature type="region of interest" description="Disordered" evidence="5">
    <location>
        <begin position="136"/>
        <end position="168"/>
    </location>
</feature>
<dbReference type="AlphaFoldDB" id="A0A6D2LNU3"/>
<dbReference type="InterPro" id="IPR005612">
    <property type="entry name" value="CCAAT-binding_factor"/>
</dbReference>
<evidence type="ECO:0000259" key="7">
    <source>
        <dbReference type="Pfam" id="PF07540"/>
    </source>
</evidence>